<dbReference type="Proteomes" id="UP001198200">
    <property type="component" value="Unassembled WGS sequence"/>
</dbReference>
<feature type="transmembrane region" description="Helical" evidence="7">
    <location>
        <begin position="246"/>
        <end position="269"/>
    </location>
</feature>
<feature type="transmembrane region" description="Helical" evidence="7">
    <location>
        <begin position="12"/>
        <end position="33"/>
    </location>
</feature>
<keyword evidence="4 7" id="KW-0812">Transmembrane</keyword>
<evidence type="ECO:0000313" key="9">
    <source>
        <dbReference type="EMBL" id="MCC2220945.1"/>
    </source>
</evidence>
<evidence type="ECO:0000256" key="3">
    <source>
        <dbReference type="ARBA" id="ARBA00022475"/>
    </source>
</evidence>
<protein>
    <submittedName>
        <fullName evidence="9">ABC transporter permease</fullName>
    </submittedName>
</protein>
<dbReference type="PANTHER" id="PTHR30465:SF0">
    <property type="entry name" value="OLIGOPEPTIDE TRANSPORT SYSTEM PERMEASE PROTEIN APPB"/>
    <property type="match status" value="1"/>
</dbReference>
<dbReference type="GO" id="GO:0055085">
    <property type="term" value="P:transmembrane transport"/>
    <property type="evidence" value="ECO:0007669"/>
    <property type="project" value="InterPro"/>
</dbReference>
<dbReference type="InterPro" id="IPR000515">
    <property type="entry name" value="MetI-like"/>
</dbReference>
<keyword evidence="5 7" id="KW-1133">Transmembrane helix</keyword>
<evidence type="ECO:0000256" key="6">
    <source>
        <dbReference type="ARBA" id="ARBA00023136"/>
    </source>
</evidence>
<gene>
    <name evidence="9" type="ORF">LKD48_04695</name>
</gene>
<comment type="similarity">
    <text evidence="7">Belongs to the binding-protein-dependent transport system permease family.</text>
</comment>
<keyword evidence="6 7" id="KW-0472">Membrane</keyword>
<evidence type="ECO:0000313" key="10">
    <source>
        <dbReference type="Proteomes" id="UP001198200"/>
    </source>
</evidence>
<dbReference type="GO" id="GO:0005886">
    <property type="term" value="C:plasma membrane"/>
    <property type="evidence" value="ECO:0007669"/>
    <property type="project" value="UniProtKB-SubCell"/>
</dbReference>
<dbReference type="InterPro" id="IPR035906">
    <property type="entry name" value="MetI-like_sf"/>
</dbReference>
<feature type="transmembrane region" description="Helical" evidence="7">
    <location>
        <begin position="289"/>
        <end position="311"/>
    </location>
</feature>
<sequence length="324" mass="36444">MKNKWLSVLFKKIAAFFISIWVLSAIVFFLSRITPIDPLQSYYGERVEKMSEEQKDSARERLGLNDPIPVQYVRWLKLALSGDFGISYKYKQDVTIVIKERIQNTLILGVLSYVILFIGALLLGLLCAWNENKFADRLIVRLGTITSCIPEFWMALILIFVFSVLLGWLPASGAYSIGGGSLLDRLRHLVLPLIASVAGHLWYFAYMVRNMLCEETRSEYIVLARAKGTKDSTILFRHCLKNVLPAYISLMAVSVAHILGGTYLVEAVFGYPGIGMLTYESAKTSDYNMLMVLCLLTGVVMIAANTIAELVNARLNPYMAQEEK</sequence>
<evidence type="ECO:0000256" key="5">
    <source>
        <dbReference type="ARBA" id="ARBA00022989"/>
    </source>
</evidence>
<dbReference type="InterPro" id="IPR045621">
    <property type="entry name" value="BPD_transp_1_N"/>
</dbReference>
<feature type="transmembrane region" description="Helical" evidence="7">
    <location>
        <begin position="106"/>
        <end position="129"/>
    </location>
</feature>
<reference evidence="9 10" key="1">
    <citation type="submission" date="2021-10" db="EMBL/GenBank/DDBJ databases">
        <title>Anaerobic single-cell dispensing facilitates the cultivation of human gut bacteria.</title>
        <authorList>
            <person name="Afrizal A."/>
        </authorList>
    </citation>
    <scope>NUCLEOTIDE SEQUENCE [LARGE SCALE GENOMIC DNA]</scope>
    <source>
        <strain evidence="9 10">CLA-AA-H224</strain>
    </source>
</reference>
<dbReference type="Gene3D" id="1.10.3720.10">
    <property type="entry name" value="MetI-like"/>
    <property type="match status" value="1"/>
</dbReference>
<keyword evidence="2 7" id="KW-0813">Transport</keyword>
<evidence type="ECO:0000259" key="8">
    <source>
        <dbReference type="PROSITE" id="PS50928"/>
    </source>
</evidence>
<organism evidence="9 10">
    <name type="scientific">Anthropogastromicrobium aceti</name>
    <dbReference type="NCBI Taxonomy" id="2981768"/>
    <lineage>
        <taxon>Bacteria</taxon>
        <taxon>Bacillati</taxon>
        <taxon>Bacillota</taxon>
        <taxon>Clostridia</taxon>
        <taxon>Lachnospirales</taxon>
        <taxon>Lachnospiraceae</taxon>
        <taxon>Anthropogastromicrobium</taxon>
    </lineage>
</organism>
<evidence type="ECO:0000256" key="4">
    <source>
        <dbReference type="ARBA" id="ARBA00022692"/>
    </source>
</evidence>
<dbReference type="EMBL" id="JAJEQN010000008">
    <property type="protein sequence ID" value="MCC2220945.1"/>
    <property type="molecule type" value="Genomic_DNA"/>
</dbReference>
<evidence type="ECO:0000256" key="7">
    <source>
        <dbReference type="RuleBase" id="RU363032"/>
    </source>
</evidence>
<feature type="transmembrane region" description="Helical" evidence="7">
    <location>
        <begin position="150"/>
        <end position="169"/>
    </location>
</feature>
<dbReference type="Pfam" id="PF19300">
    <property type="entry name" value="BPD_transp_1_N"/>
    <property type="match status" value="1"/>
</dbReference>
<keyword evidence="10" id="KW-1185">Reference proteome</keyword>
<feature type="domain" description="ABC transmembrane type-1" evidence="8">
    <location>
        <begin position="102"/>
        <end position="308"/>
    </location>
</feature>
<dbReference type="Pfam" id="PF00528">
    <property type="entry name" value="BPD_transp_1"/>
    <property type="match status" value="1"/>
</dbReference>
<dbReference type="PANTHER" id="PTHR30465">
    <property type="entry name" value="INNER MEMBRANE ABC TRANSPORTER"/>
    <property type="match status" value="1"/>
</dbReference>
<dbReference type="AlphaFoldDB" id="A0AAE3JB57"/>
<comment type="subcellular location">
    <subcellularLocation>
        <location evidence="1 7">Cell membrane</location>
        <topology evidence="1 7">Multi-pass membrane protein</topology>
    </subcellularLocation>
</comment>
<proteinExistence type="inferred from homology"/>
<feature type="transmembrane region" description="Helical" evidence="7">
    <location>
        <begin position="189"/>
        <end position="208"/>
    </location>
</feature>
<keyword evidence="3" id="KW-1003">Cell membrane</keyword>
<comment type="caution">
    <text evidence="9">The sequence shown here is derived from an EMBL/GenBank/DDBJ whole genome shotgun (WGS) entry which is preliminary data.</text>
</comment>
<dbReference type="PROSITE" id="PS50928">
    <property type="entry name" value="ABC_TM1"/>
    <property type="match status" value="1"/>
</dbReference>
<dbReference type="RefSeq" id="WP_308731363.1">
    <property type="nucleotide sequence ID" value="NZ_JAJEQN010000008.1"/>
</dbReference>
<dbReference type="SUPFAM" id="SSF161098">
    <property type="entry name" value="MetI-like"/>
    <property type="match status" value="1"/>
</dbReference>
<evidence type="ECO:0000256" key="1">
    <source>
        <dbReference type="ARBA" id="ARBA00004651"/>
    </source>
</evidence>
<evidence type="ECO:0000256" key="2">
    <source>
        <dbReference type="ARBA" id="ARBA00022448"/>
    </source>
</evidence>
<accession>A0AAE3JB57</accession>
<name>A0AAE3JB57_9FIRM</name>
<dbReference type="CDD" id="cd06261">
    <property type="entry name" value="TM_PBP2"/>
    <property type="match status" value="1"/>
</dbReference>